<sequence>MPKISVLIPAYKRPDDLRNTLRNTLEQDYSDYEIVVVDDGTPDDTIEVAVREFPQVRYERTPENLGLIGARNYGARQCRGELILNLDDDSWLTDKDGLARIAEAMDANPQIGIAGLNIGLERRGYLWPVDAPSQALRGYIGCGNVYRRSVIDAVGEYVAEFRRQGEELDRTIRAIDAGFDVRSLPHIRVWHAESPINRKPRDHMAFEAANYLRRELIRAPFVLLPLGIGRALRFVVINHKAINMPLYREEVLGKRVPLRAFVCKYRKPVGIKAYFNWLSRP</sequence>
<feature type="domain" description="Glycosyltransferase 2-like" evidence="1">
    <location>
        <begin position="5"/>
        <end position="115"/>
    </location>
</feature>
<dbReference type="InterPro" id="IPR001173">
    <property type="entry name" value="Glyco_trans_2-like"/>
</dbReference>
<evidence type="ECO:0000313" key="3">
    <source>
        <dbReference type="Proteomes" id="UP000753724"/>
    </source>
</evidence>
<name>A0ABW9XGH1_9SPHN</name>
<dbReference type="InterPro" id="IPR050834">
    <property type="entry name" value="Glycosyltransf_2"/>
</dbReference>
<evidence type="ECO:0000259" key="1">
    <source>
        <dbReference type="Pfam" id="PF00535"/>
    </source>
</evidence>
<organism evidence="2 3">
    <name type="scientific">Novosphingobium ovatum</name>
    <dbReference type="NCBI Taxonomy" id="1908523"/>
    <lineage>
        <taxon>Bacteria</taxon>
        <taxon>Pseudomonadati</taxon>
        <taxon>Pseudomonadota</taxon>
        <taxon>Alphaproteobacteria</taxon>
        <taxon>Sphingomonadales</taxon>
        <taxon>Sphingomonadaceae</taxon>
        <taxon>Novosphingobium</taxon>
    </lineage>
</organism>
<evidence type="ECO:0000313" key="2">
    <source>
        <dbReference type="EMBL" id="NBC37644.1"/>
    </source>
</evidence>
<dbReference type="RefSeq" id="WP_161719856.1">
    <property type="nucleotide sequence ID" value="NZ_JAAAPO010000005.1"/>
</dbReference>
<gene>
    <name evidence="2" type="ORF">GTZ99_13900</name>
</gene>
<protein>
    <submittedName>
        <fullName evidence="2">Glycosyltransferase</fullName>
    </submittedName>
</protein>
<dbReference type="Proteomes" id="UP000753724">
    <property type="component" value="Unassembled WGS sequence"/>
</dbReference>
<dbReference type="EMBL" id="JAAAPO010000005">
    <property type="protein sequence ID" value="NBC37644.1"/>
    <property type="molecule type" value="Genomic_DNA"/>
</dbReference>
<accession>A0ABW9XGH1</accession>
<dbReference type="SUPFAM" id="SSF53448">
    <property type="entry name" value="Nucleotide-diphospho-sugar transferases"/>
    <property type="match status" value="1"/>
</dbReference>
<keyword evidence="3" id="KW-1185">Reference proteome</keyword>
<reference evidence="3" key="1">
    <citation type="submission" date="2020-01" db="EMBL/GenBank/DDBJ databases">
        <title>Sphingomonas sp. strain CSW-10.</title>
        <authorList>
            <person name="Chen W.-M."/>
        </authorList>
    </citation>
    <scope>NUCLEOTIDE SEQUENCE [LARGE SCALE GENOMIC DNA]</scope>
    <source>
        <strain evidence="3">FSY-8</strain>
    </source>
</reference>
<dbReference type="Gene3D" id="3.90.550.10">
    <property type="entry name" value="Spore Coat Polysaccharide Biosynthesis Protein SpsA, Chain A"/>
    <property type="match status" value="1"/>
</dbReference>
<comment type="caution">
    <text evidence="2">The sequence shown here is derived from an EMBL/GenBank/DDBJ whole genome shotgun (WGS) entry which is preliminary data.</text>
</comment>
<proteinExistence type="predicted"/>
<dbReference type="PANTHER" id="PTHR43685">
    <property type="entry name" value="GLYCOSYLTRANSFERASE"/>
    <property type="match status" value="1"/>
</dbReference>
<dbReference type="PANTHER" id="PTHR43685:SF2">
    <property type="entry name" value="GLYCOSYLTRANSFERASE 2-LIKE DOMAIN-CONTAINING PROTEIN"/>
    <property type="match status" value="1"/>
</dbReference>
<dbReference type="Pfam" id="PF00535">
    <property type="entry name" value="Glycos_transf_2"/>
    <property type="match status" value="1"/>
</dbReference>
<dbReference type="InterPro" id="IPR029044">
    <property type="entry name" value="Nucleotide-diphossugar_trans"/>
</dbReference>